<accession>A0A1H3T123</accession>
<sequence>MDLVDGAALALDLPGVIEAPHFDRRAFRVTRIFATLPPDGLTMNAALAPEEQAMFCRNSAAFAPVNGGWGRQGWTVIDLAAASRDEVAAALELAHARA</sequence>
<proteinExistence type="predicted"/>
<keyword evidence="2" id="KW-1185">Reference proteome</keyword>
<gene>
    <name evidence="1" type="ORF">SAMN05216554_3856</name>
</gene>
<dbReference type="EMBL" id="FNPZ01000004">
    <property type="protein sequence ID" value="SDZ43445.1"/>
    <property type="molecule type" value="Genomic_DNA"/>
</dbReference>
<dbReference type="Proteomes" id="UP000198891">
    <property type="component" value="Unassembled WGS sequence"/>
</dbReference>
<name>A0A1H3T123_9MICO</name>
<evidence type="ECO:0000313" key="1">
    <source>
        <dbReference type="EMBL" id="SDZ43445.1"/>
    </source>
</evidence>
<dbReference type="Pfam" id="PF04237">
    <property type="entry name" value="YjbR"/>
    <property type="match status" value="1"/>
</dbReference>
<dbReference type="STRING" id="381665.SAMN05216554_3856"/>
<dbReference type="InterPro" id="IPR058532">
    <property type="entry name" value="YjbR/MT2646/Rv2570-like"/>
</dbReference>
<dbReference type="RefSeq" id="WP_092556833.1">
    <property type="nucleotide sequence ID" value="NZ_FNPZ01000004.1"/>
</dbReference>
<evidence type="ECO:0000313" key="2">
    <source>
        <dbReference type="Proteomes" id="UP000198891"/>
    </source>
</evidence>
<dbReference type="OrthoDB" id="6167040at2"/>
<reference evidence="1 2" key="1">
    <citation type="submission" date="2016-10" db="EMBL/GenBank/DDBJ databases">
        <authorList>
            <person name="de Groot N.N."/>
        </authorList>
    </citation>
    <scope>NUCLEOTIDE SEQUENCE [LARGE SCALE GENOMIC DNA]</scope>
    <source>
        <strain evidence="1 2">CGMCC 4.3491</strain>
    </source>
</reference>
<dbReference type="AlphaFoldDB" id="A0A1H3T123"/>
<organism evidence="1 2">
    <name type="scientific">Herbiconiux ginsengi</name>
    <dbReference type="NCBI Taxonomy" id="381665"/>
    <lineage>
        <taxon>Bacteria</taxon>
        <taxon>Bacillati</taxon>
        <taxon>Actinomycetota</taxon>
        <taxon>Actinomycetes</taxon>
        <taxon>Micrococcales</taxon>
        <taxon>Microbacteriaceae</taxon>
        <taxon>Herbiconiux</taxon>
    </lineage>
</organism>
<protein>
    <submittedName>
        <fullName evidence="1">YjbR protein</fullName>
    </submittedName>
</protein>